<reference evidence="3 6" key="1">
    <citation type="submission" date="2015-06" db="EMBL/GenBank/DDBJ databases">
        <title>Genome sequence of Pseudoalteromonas carrageenovora.</title>
        <authorList>
            <person name="Xie B.-B."/>
            <person name="Rong J.-C."/>
            <person name="Qin Q.-L."/>
            <person name="Zhang Y.-Z."/>
        </authorList>
    </citation>
    <scope>NUCLEOTIDE SEQUENCE [LARGE SCALE GENOMIC DNA]</scope>
    <source>
        <strain evidence="3 6">IAM 12662</strain>
    </source>
</reference>
<dbReference type="EMBL" id="LT965928">
    <property type="protein sequence ID" value="SOU41334.1"/>
    <property type="molecule type" value="Genomic_DNA"/>
</dbReference>
<dbReference type="AlphaFoldDB" id="A0A2K4XAI7"/>
<feature type="compositionally biased region" description="Polar residues" evidence="1">
    <location>
        <begin position="427"/>
        <end position="439"/>
    </location>
</feature>
<keyword evidence="2" id="KW-0472">Membrane</keyword>
<keyword evidence="6" id="KW-1185">Reference proteome</keyword>
<dbReference type="Proteomes" id="UP000238288">
    <property type="component" value="Chromosome PCAR9a"/>
</dbReference>
<evidence type="ECO:0000256" key="1">
    <source>
        <dbReference type="SAM" id="MobiDB-lite"/>
    </source>
</evidence>
<keyword evidence="2" id="KW-1133">Transmembrane helix</keyword>
<dbReference type="NCBIfam" id="NF041940">
    <property type="entry name" value="choice_anch_X"/>
    <property type="match status" value="1"/>
</dbReference>
<gene>
    <name evidence="4" type="ORF">PCAR9_A30511</name>
    <name evidence="3" type="ORF">PCARR_a2352</name>
</gene>
<dbReference type="RefSeq" id="WP_104642922.1">
    <property type="nucleotide sequence ID" value="NZ_AQGW01000023.1"/>
</dbReference>
<name>A0A2K4XAI7_PSEVC</name>
<evidence type="ECO:0000256" key="2">
    <source>
        <dbReference type="SAM" id="Phobius"/>
    </source>
</evidence>
<reference evidence="4 5" key="2">
    <citation type="submission" date="2017-11" db="EMBL/GenBank/DDBJ databases">
        <authorList>
            <person name="Han C.G."/>
        </authorList>
    </citation>
    <scope>NUCLEOTIDE SEQUENCE [LARGE SCALE GENOMIC DNA]</scope>
    <source>
        <strain evidence="5">ATCC 43555</strain>
        <strain evidence="4">ATCC43555</strain>
    </source>
</reference>
<keyword evidence="2" id="KW-0812">Transmembrane</keyword>
<feature type="transmembrane region" description="Helical" evidence="2">
    <location>
        <begin position="380"/>
        <end position="403"/>
    </location>
</feature>
<organism evidence="4 5">
    <name type="scientific">Pseudoalteromonas carrageenovora IAM 12662</name>
    <dbReference type="NCBI Taxonomy" id="1314868"/>
    <lineage>
        <taxon>Bacteria</taxon>
        <taxon>Pseudomonadati</taxon>
        <taxon>Pseudomonadota</taxon>
        <taxon>Gammaproteobacteria</taxon>
        <taxon>Alteromonadales</taxon>
        <taxon>Pseudoalteromonadaceae</taxon>
        <taxon>Pseudoalteromonas</taxon>
    </lineage>
</organism>
<dbReference type="InterPro" id="IPR020010">
    <property type="entry name" value="CHP03503"/>
</dbReference>
<proteinExistence type="predicted"/>
<evidence type="ECO:0000313" key="6">
    <source>
        <dbReference type="Proteomes" id="UP000615003"/>
    </source>
</evidence>
<feature type="region of interest" description="Disordered" evidence="1">
    <location>
        <begin position="427"/>
        <end position="456"/>
    </location>
</feature>
<evidence type="ECO:0000313" key="4">
    <source>
        <dbReference type="EMBL" id="SOU41334.1"/>
    </source>
</evidence>
<dbReference type="GeneID" id="93664015"/>
<evidence type="ECO:0000313" key="3">
    <source>
        <dbReference type="EMBL" id="MBE0384015.1"/>
    </source>
</evidence>
<protein>
    <recommendedName>
        <fullName evidence="7">TIGR03503 family protein</fullName>
    </recommendedName>
</protein>
<sequence>MKTMYFVSSLCAASLFAGSAYGVKQVEVLKRDGHQNEIPLLENRFRIDSKIEEITLLFFRKPGAPAVILVRPDGSKYFATEAVRNPDLDWFDELTYDLVTIKNPMAGPWQVIGSILPNSRIVVLGEVSLEAQPLPPMLFRGETIKITGKILNDGEPIDAELFRDVVSLNVDFVSTNNENFANFGSGVQEVAEFKDDGRGFDERAKDGIFTGEFTLDFPAGEWTPELYVATPLLQRRIVQDTIEVHEPPFSTNVTLAEQDTDEHKLTITIDPSVVKPETVIIQGKIYYPNNEEQMFTIDAAPNDSRQLNVKNYDWGRYSVELSVFGTNINEREFMATLPTYKFEIERPIVAVPEIDPATIIAPEQMKASEPADEKIATSTIISLIIGCNILILLLGWLAIRIFVQKKPIKFKVKLPFLNKKKAADGEVTNTEKNQVGKNGSKNDKSGEILNLSMSDD</sequence>
<evidence type="ECO:0000313" key="5">
    <source>
        <dbReference type="Proteomes" id="UP000238288"/>
    </source>
</evidence>
<accession>A0A2K4XAI7</accession>
<dbReference type="OrthoDB" id="798937at2"/>
<evidence type="ECO:0008006" key="7">
    <source>
        <dbReference type="Google" id="ProtNLM"/>
    </source>
</evidence>
<dbReference type="EMBL" id="AQGW01000023">
    <property type="protein sequence ID" value="MBE0384015.1"/>
    <property type="molecule type" value="Genomic_DNA"/>
</dbReference>
<dbReference type="Proteomes" id="UP000615003">
    <property type="component" value="Unassembled WGS sequence"/>
</dbReference>
<dbReference type="NCBIfam" id="TIGR03503">
    <property type="entry name" value="TIGR03503 family protein"/>
    <property type="match status" value="1"/>
</dbReference>